<accession>A0A1L8CWQ3</accession>
<gene>
    <name evidence="1" type="ORF">cpu_18520</name>
</gene>
<dbReference type="STRING" id="870242.cpu_18520"/>
<comment type="caution">
    <text evidence="1">The sequence shown here is derived from an EMBL/GenBank/DDBJ whole genome shotgun (WGS) entry which is preliminary data.</text>
</comment>
<keyword evidence="2" id="KW-1185">Reference proteome</keyword>
<name>A0A1L8CWQ3_9THEO</name>
<dbReference type="Proteomes" id="UP000187485">
    <property type="component" value="Unassembled WGS sequence"/>
</dbReference>
<dbReference type="OrthoDB" id="1723052at2"/>
<proteinExistence type="predicted"/>
<dbReference type="RefSeq" id="WP_075859775.1">
    <property type="nucleotide sequence ID" value="NZ_BDJK01000043.1"/>
</dbReference>
<sequence length="171" mass="20144">MYFENFQVRSYDYNFIKEFIAERKKESQVIMLPQRGQWVTILFENSSLGEKIIEELTLVLQTKAFFLESDGDKSWSFILYSDGKVVDEFYNDPIAGFEPEDYGREELKEIYEAILTPNNTFAEFLAFLQGKNKLNKKNMEKFASFFGLTDVEVSYEQFYDRLEELPGAITF</sequence>
<evidence type="ECO:0000313" key="2">
    <source>
        <dbReference type="Proteomes" id="UP000187485"/>
    </source>
</evidence>
<dbReference type="EMBL" id="BDJK01000043">
    <property type="protein sequence ID" value="GAV23342.1"/>
    <property type="molecule type" value="Genomic_DNA"/>
</dbReference>
<evidence type="ECO:0000313" key="1">
    <source>
        <dbReference type="EMBL" id="GAV23342.1"/>
    </source>
</evidence>
<dbReference type="AlphaFoldDB" id="A0A1L8CWQ3"/>
<protein>
    <submittedName>
        <fullName evidence="1">Uncharacterized protein</fullName>
    </submittedName>
</protein>
<organism evidence="1 2">
    <name type="scientific">Carboxydothermus pertinax</name>
    <dbReference type="NCBI Taxonomy" id="870242"/>
    <lineage>
        <taxon>Bacteria</taxon>
        <taxon>Bacillati</taxon>
        <taxon>Bacillota</taxon>
        <taxon>Clostridia</taxon>
        <taxon>Thermoanaerobacterales</taxon>
        <taxon>Thermoanaerobacteraceae</taxon>
        <taxon>Carboxydothermus</taxon>
    </lineage>
</organism>
<reference evidence="2" key="1">
    <citation type="submission" date="2016-12" db="EMBL/GenBank/DDBJ databases">
        <title>Draft Genome Sequences od Carboxydothermus pertinax and islandicus, Hydrogenogenic Carboxydotrophic Bacteria.</title>
        <authorList>
            <person name="Fukuyama Y."/>
            <person name="Ohmae K."/>
            <person name="Yoneda Y."/>
            <person name="Yoshida T."/>
            <person name="Sako Y."/>
        </authorList>
    </citation>
    <scope>NUCLEOTIDE SEQUENCE [LARGE SCALE GENOMIC DNA]</scope>
    <source>
        <strain evidence="2">Ug1</strain>
    </source>
</reference>